<accession>A0A4U0PZY4</accession>
<name>A0A4U0PZY4_9NEIS</name>
<comment type="caution">
    <text evidence="1">The sequence shown here is derived from an EMBL/GenBank/DDBJ whole genome shotgun (WGS) entry which is preliminary data.</text>
</comment>
<gene>
    <name evidence="1" type="ORF">FAZ21_08140</name>
</gene>
<protein>
    <submittedName>
        <fullName evidence="1">Uncharacterized protein</fullName>
    </submittedName>
</protein>
<dbReference type="AlphaFoldDB" id="A0A4U0PZY4"/>
<organism evidence="1 2">
    <name type="scientific">Chitiniphilus eburneus</name>
    <dbReference type="NCBI Taxonomy" id="2571148"/>
    <lineage>
        <taxon>Bacteria</taxon>
        <taxon>Pseudomonadati</taxon>
        <taxon>Pseudomonadota</taxon>
        <taxon>Betaproteobacteria</taxon>
        <taxon>Neisseriales</taxon>
        <taxon>Chitinibacteraceae</taxon>
        <taxon>Chitiniphilus</taxon>
    </lineage>
</organism>
<sequence>MAPLNAEQKLKDLLVAEGFDFTHPDPSLAWSVFKSFAIIPVEGVDDGFLWQLGCHDFTGEKLCYLDFVRQFSFYDEGEYDHMEQLHIEFTSKPTPALSPLERNQWAFDYPSLAEFFQDVEGFPEFQIALKHASWKVKVCQEEV</sequence>
<dbReference type="Proteomes" id="UP000310016">
    <property type="component" value="Unassembled WGS sequence"/>
</dbReference>
<dbReference type="RefSeq" id="WP_136772778.1">
    <property type="nucleotide sequence ID" value="NZ_CP156074.1"/>
</dbReference>
<evidence type="ECO:0000313" key="2">
    <source>
        <dbReference type="Proteomes" id="UP000310016"/>
    </source>
</evidence>
<dbReference type="OrthoDB" id="6064656at2"/>
<keyword evidence="2" id="KW-1185">Reference proteome</keyword>
<dbReference type="EMBL" id="SUMF01000006">
    <property type="protein sequence ID" value="TJZ74246.1"/>
    <property type="molecule type" value="Genomic_DNA"/>
</dbReference>
<reference evidence="1 2" key="1">
    <citation type="submission" date="2019-04" db="EMBL/GenBank/DDBJ databases">
        <title>Chitiniphilus eburnea sp. nov., a novel chitinolytic bacterium isolated from aquaculture sludge.</title>
        <authorList>
            <person name="Sheng M."/>
        </authorList>
    </citation>
    <scope>NUCLEOTIDE SEQUENCE [LARGE SCALE GENOMIC DNA]</scope>
    <source>
        <strain evidence="1 2">HX-2-15</strain>
    </source>
</reference>
<evidence type="ECO:0000313" key="1">
    <source>
        <dbReference type="EMBL" id="TJZ74246.1"/>
    </source>
</evidence>
<proteinExistence type="predicted"/>